<evidence type="ECO:0000313" key="2">
    <source>
        <dbReference type="EMBL" id="ALA63886.1"/>
    </source>
</evidence>
<dbReference type="InterPro" id="IPR004860">
    <property type="entry name" value="LAGLIDADG_dom"/>
</dbReference>
<dbReference type="AlphaFoldDB" id="A0A1C7A1A9"/>
<dbReference type="SUPFAM" id="SSF55608">
    <property type="entry name" value="Homing endonucleases"/>
    <property type="match status" value="1"/>
</dbReference>
<dbReference type="EMBL" id="JQ921005">
    <property type="protein sequence ID" value="ALA63886.1"/>
    <property type="molecule type" value="Genomic_DNA"/>
</dbReference>
<keyword evidence="2" id="KW-0378">Hydrolase</keyword>
<dbReference type="PANTHER" id="PTHR47539:SF1">
    <property type="entry name" value="PENTATRICOPEPTIDE REPEAT-CONTAINING PROTEIN OTP51, CHLOROPLASTIC"/>
    <property type="match status" value="1"/>
</dbReference>
<organism evidence="2">
    <name type="scientific">Lithotrichon pulchrum</name>
    <dbReference type="NCBI Taxonomy" id="908850"/>
    <lineage>
        <taxon>Eukaryota</taxon>
        <taxon>Viridiplantae</taxon>
        <taxon>Chlorophyta</taxon>
        <taxon>core chlorophytes</taxon>
        <taxon>Ulvophyceae</taxon>
        <taxon>OUU clade</taxon>
        <taxon>Ulvales</taxon>
        <taxon>Kornmanniaceae</taxon>
        <taxon>Lithotrichon</taxon>
    </lineage>
</organism>
<dbReference type="Gene3D" id="3.10.28.10">
    <property type="entry name" value="Homing endonucleases"/>
    <property type="match status" value="2"/>
</dbReference>
<dbReference type="Pfam" id="PF03161">
    <property type="entry name" value="LAGLIDADG_2"/>
    <property type="match status" value="1"/>
</dbReference>
<keyword evidence="2" id="KW-0150">Chloroplast</keyword>
<accession>A0A1C7A1A9</accession>
<dbReference type="GO" id="GO:0048564">
    <property type="term" value="P:photosystem I assembly"/>
    <property type="evidence" value="ECO:0007669"/>
    <property type="project" value="TreeGrafter"/>
</dbReference>
<protein>
    <submittedName>
        <fullName evidence="2">Putative LAGLIDADG homing endonuclease</fullName>
    </submittedName>
</protein>
<feature type="domain" description="Homing endonuclease LAGLIDADG" evidence="1">
    <location>
        <begin position="54"/>
        <end position="235"/>
    </location>
</feature>
<keyword evidence="2" id="KW-0255">Endonuclease</keyword>
<geneLocation type="chloroplast" evidence="2"/>
<evidence type="ECO:0000259" key="1">
    <source>
        <dbReference type="Pfam" id="PF03161"/>
    </source>
</evidence>
<proteinExistence type="predicted"/>
<dbReference type="InterPro" id="IPR052500">
    <property type="entry name" value="Chloro/Mito_RNA_Process"/>
</dbReference>
<dbReference type="GO" id="GO:0000373">
    <property type="term" value="P:Group II intron splicing"/>
    <property type="evidence" value="ECO:0007669"/>
    <property type="project" value="TreeGrafter"/>
</dbReference>
<dbReference type="InterPro" id="IPR027434">
    <property type="entry name" value="Homing_endonucl"/>
</dbReference>
<reference evidence="2" key="1">
    <citation type="submission" date="2012-04" db="EMBL/GenBank/DDBJ databases">
        <title>Newly identified LAGLIDADG homing endonucleases in the chloroplast LSU rDNA of green algae.</title>
        <authorList>
            <person name="Del Hoyo A."/>
            <person name="Alvarez R."/>
            <person name="Casano L.M."/>
            <person name="Barreno E."/>
            <person name="Del Campo E.M."/>
        </authorList>
    </citation>
    <scope>NUCLEOTIDE SEQUENCE</scope>
    <source>
        <strain evidence="2">SAG 2038</strain>
    </source>
</reference>
<keyword evidence="2" id="KW-0934">Plastid</keyword>
<dbReference type="GO" id="GO:0004519">
    <property type="term" value="F:endonuclease activity"/>
    <property type="evidence" value="ECO:0007669"/>
    <property type="project" value="UniProtKB-KW"/>
</dbReference>
<name>A0A1C7A1A9_9CHLO</name>
<dbReference type="PANTHER" id="PTHR47539">
    <property type="entry name" value="PENTATRICOPEPTIDE REPEAT-CONTAINING PROTEIN OTP51, CHLOROPLASTIC"/>
    <property type="match status" value="1"/>
</dbReference>
<dbReference type="GO" id="GO:0045292">
    <property type="term" value="P:mRNA cis splicing, via spliceosome"/>
    <property type="evidence" value="ECO:0007669"/>
    <property type="project" value="TreeGrafter"/>
</dbReference>
<keyword evidence="2" id="KW-0540">Nuclease</keyword>
<sequence length="255" mass="30177">MKEFILKMKEFRIQNEKPSLNFVDMFNSRVKSRGLRGAKLIAYKQNLALTEQQKEVIIGKLLGDASIRTSQCNFCVKFEQKYTQIDYIIHLYEIFEPYVGTGPKMRVIQNTFHRDYGVSCWFRTYSHIDFKYYENRFYQTDAKGKRRKVVPQNIHQMLTPRALAYWFMDDGSYIFTSASKGQKSGLCCCLNTQGFTYSEQKVLIKALKQTFDLDVNRVKDRNYYRLVIQTQSENAFKQLIEPFILPSLQYKLKKN</sequence>